<dbReference type="AlphaFoldDB" id="A0A850T8C7"/>
<evidence type="ECO:0000256" key="4">
    <source>
        <dbReference type="SAM" id="Phobius"/>
    </source>
</evidence>
<feature type="transmembrane region" description="Helical" evidence="4">
    <location>
        <begin position="305"/>
        <end position="324"/>
    </location>
</feature>
<keyword evidence="3 8" id="KW-0808">Transferase</keyword>
<feature type="domain" description="Glycosyltransferase 2-like" evidence="6">
    <location>
        <begin position="60"/>
        <end position="219"/>
    </location>
</feature>
<dbReference type="Pfam" id="PF00535">
    <property type="entry name" value="Glycos_transf_2"/>
    <property type="match status" value="1"/>
</dbReference>
<organism evidence="8 9">
    <name type="scientific">Desulfobacter latus</name>
    <dbReference type="NCBI Taxonomy" id="2292"/>
    <lineage>
        <taxon>Bacteria</taxon>
        <taxon>Pseudomonadati</taxon>
        <taxon>Thermodesulfobacteriota</taxon>
        <taxon>Desulfobacteria</taxon>
        <taxon>Desulfobacterales</taxon>
        <taxon>Desulfobacteraceae</taxon>
        <taxon>Desulfobacter</taxon>
    </lineage>
</organism>
<dbReference type="Gene3D" id="3.90.550.10">
    <property type="entry name" value="Spore Coat Polysaccharide Biosynthesis Protein SpsA, Chain A"/>
    <property type="match status" value="1"/>
</dbReference>
<dbReference type="InterPro" id="IPR001173">
    <property type="entry name" value="Glyco_trans_2-like"/>
</dbReference>
<comment type="similarity">
    <text evidence="1">Belongs to the glycosyltransferase group 1 family. Glycosyltransferase 4 subfamily.</text>
</comment>
<dbReference type="InterPro" id="IPR029044">
    <property type="entry name" value="Nucleotide-diphossugar_trans"/>
</dbReference>
<dbReference type="GO" id="GO:0016757">
    <property type="term" value="F:glycosyltransferase activity"/>
    <property type="evidence" value="ECO:0007669"/>
    <property type="project" value="UniProtKB-KW"/>
</dbReference>
<dbReference type="PANTHER" id="PTHR12526">
    <property type="entry name" value="GLYCOSYLTRANSFERASE"/>
    <property type="match status" value="1"/>
</dbReference>
<evidence type="ECO:0000256" key="2">
    <source>
        <dbReference type="ARBA" id="ARBA00022676"/>
    </source>
</evidence>
<feature type="transmembrane region" description="Helical" evidence="4">
    <location>
        <begin position="330"/>
        <end position="352"/>
    </location>
</feature>
<dbReference type="Pfam" id="PF13439">
    <property type="entry name" value="Glyco_transf_4"/>
    <property type="match status" value="1"/>
</dbReference>
<protein>
    <submittedName>
        <fullName evidence="8">Glycosyltransferase</fullName>
    </submittedName>
</protein>
<dbReference type="InterPro" id="IPR001296">
    <property type="entry name" value="Glyco_trans_1"/>
</dbReference>
<evidence type="ECO:0000256" key="3">
    <source>
        <dbReference type="ARBA" id="ARBA00022679"/>
    </source>
</evidence>
<accession>A0A850T8C7</accession>
<keyword evidence="4" id="KW-1133">Transmembrane helix</keyword>
<keyword evidence="4" id="KW-0472">Membrane</keyword>
<feature type="transmembrane region" description="Helical" evidence="4">
    <location>
        <begin position="373"/>
        <end position="393"/>
    </location>
</feature>
<feature type="domain" description="Glycosyltransferase subfamily 4-like N-terminal" evidence="7">
    <location>
        <begin position="437"/>
        <end position="593"/>
    </location>
</feature>
<keyword evidence="4" id="KW-0812">Transmembrane</keyword>
<dbReference type="PANTHER" id="PTHR12526:SF640">
    <property type="entry name" value="COLANIC ACID BIOSYNTHESIS GLYCOSYLTRANSFERASE WCAL-RELATED"/>
    <property type="match status" value="1"/>
</dbReference>
<name>A0A850T8C7_9BACT</name>
<comment type="caution">
    <text evidence="8">The sequence shown here is derived from an EMBL/GenBank/DDBJ whole genome shotgun (WGS) entry which is preliminary data.</text>
</comment>
<evidence type="ECO:0000259" key="5">
    <source>
        <dbReference type="Pfam" id="PF00534"/>
    </source>
</evidence>
<dbReference type="CDD" id="cd03801">
    <property type="entry name" value="GT4_PimA-like"/>
    <property type="match status" value="1"/>
</dbReference>
<dbReference type="InterPro" id="IPR028098">
    <property type="entry name" value="Glyco_trans_4-like_N"/>
</dbReference>
<evidence type="ECO:0000313" key="9">
    <source>
        <dbReference type="Proteomes" id="UP000553343"/>
    </source>
</evidence>
<dbReference type="EMBL" id="JACADJ010000016">
    <property type="protein sequence ID" value="NWH04698.1"/>
    <property type="molecule type" value="Genomic_DNA"/>
</dbReference>
<gene>
    <name evidence="8" type="ORF">HXW94_06805</name>
</gene>
<proteinExistence type="inferred from homology"/>
<dbReference type="SUPFAM" id="SSF53756">
    <property type="entry name" value="UDP-Glycosyltransferase/glycogen phosphorylase"/>
    <property type="match status" value="1"/>
</dbReference>
<dbReference type="Pfam" id="PF00534">
    <property type="entry name" value="Glycos_transf_1"/>
    <property type="match status" value="1"/>
</dbReference>
<feature type="domain" description="Glycosyl transferase family 1" evidence="5">
    <location>
        <begin position="603"/>
        <end position="765"/>
    </location>
</feature>
<dbReference type="SUPFAM" id="SSF53448">
    <property type="entry name" value="Nucleotide-diphospho-sugar transferases"/>
    <property type="match status" value="1"/>
</dbReference>
<evidence type="ECO:0000259" key="7">
    <source>
        <dbReference type="Pfam" id="PF13439"/>
    </source>
</evidence>
<evidence type="ECO:0000313" key="8">
    <source>
        <dbReference type="EMBL" id="NWH04698.1"/>
    </source>
</evidence>
<evidence type="ECO:0000259" key="6">
    <source>
        <dbReference type="Pfam" id="PF00535"/>
    </source>
</evidence>
<dbReference type="Proteomes" id="UP000553343">
    <property type="component" value="Unassembled WGS sequence"/>
</dbReference>
<keyword evidence="2" id="KW-0328">Glycosyltransferase</keyword>
<keyword evidence="9" id="KW-1185">Reference proteome</keyword>
<dbReference type="RefSeq" id="WP_178366153.1">
    <property type="nucleotide sequence ID" value="NZ_JACADJ010000016.1"/>
</dbReference>
<dbReference type="Gene3D" id="3.40.50.2000">
    <property type="entry name" value="Glycogen Phosphorylase B"/>
    <property type="match status" value="2"/>
</dbReference>
<feature type="transmembrane region" description="Helical" evidence="4">
    <location>
        <begin position="6"/>
        <end position="35"/>
    </location>
</feature>
<reference evidence="8 9" key="1">
    <citation type="submission" date="2020-06" db="EMBL/GenBank/DDBJ databases">
        <title>High-quality draft genome of sulfate reducer Desulfobacter latus type strain AcrS2 isolated from marine sediment.</title>
        <authorList>
            <person name="Hoppe M."/>
            <person name="Larsen C.K."/>
            <person name="Marshall I.P.G."/>
            <person name="Schramm A."/>
            <person name="Marietou A.G."/>
        </authorList>
    </citation>
    <scope>NUCLEOTIDE SEQUENCE [LARGE SCALE GENOMIC DNA]</scope>
    <source>
        <strain evidence="8 9">AcRS2</strain>
    </source>
</reference>
<evidence type="ECO:0000256" key="1">
    <source>
        <dbReference type="ARBA" id="ARBA00009481"/>
    </source>
</evidence>
<sequence length="791" mass="88314">MINLDMIYHLWFICFMLSSIGLLLFFSYPLILFILSRCYRLKQTAPPSFDRIRSDTPHISLIVVVRNGEKLIEEKIKNSLALDYPSEKLELIFFSDGSTDRTESIIQKYREKGIRLMSSGTHKGKIHAMNLAVPEAIGAIIVFSDVDAILEKRALRHLVRHFDHETIGGVCGQRLILKESTGLKDAQSRYIHIDSLIKHLESRLGSITSNDGKLYAIRKSLFMPIQEGVTDDLSVALGVKRHGKRFIFDNTAQAAIRLPSRNPAHEVTRRRRIVSGSLRCMMSHRAVFNPLKHGAFAFGLFINKVLRRFMPFFLILIWMSSLFLAHVSQWFYLLFILQSGAYLISLSHLFISRMPAKWRGFPGMGVLSKLISMGFYFCIGNIGTLLGVMDFFMGRTVTRWEPVKEDVTALTHGTDGSFDQIPKTPKVLVVDLSTRFGGASARVIALMKAFPKHQIALAGLIQSPVTRQAQAAGIPVFTIGRSKIDPMIFFSLVRHIRKEQILILDTQNIQSKIWSTLVTMVTPAALVSTLNSWYAAEHGNSLKGKTYQLLERLTAGRTAHYIAVSEDICNKLKSIGVRPGRIAHIPNAVSVERDGDISYSPNELKNEFNLPEDAFVCCAVGRLVEAKGFDHLIDAFAGIENPRICCIIIGDGHLYPLLAAKVRDRRLEKRVILAGHMDRPDVLNRVAASDLFLMPSISEGTPLALLEAAALARPIIASRVGGIPEMLSHNTHATLIPAGDSEALHNAIMDLFNHPEKARDLAAKAHAHVAGSFSMKEQVRLTRQAYQRAMV</sequence>